<dbReference type="AlphaFoldDB" id="A0A1A7PVC8"/>
<dbReference type="EMBL" id="JTJR01000013">
    <property type="protein sequence ID" value="OBX05115.1"/>
    <property type="molecule type" value="Genomic_DNA"/>
</dbReference>
<sequence length="539" mass="63395">MSKEIDLQFIKKSRPKLKSGDIFYYRINNKYYFGLVLLTQLDKRIEDNTAITVALPHYCTDEITEFSINDFVYKLESLDLMAPPITINKRAWWKGFFVKFTGIDYITIIENLRFVYAGKVYNSQFELCNDVPTPKLLGSVGAYGYEGVEYLIQVGLGLSVDINEAPYKYYTSFFYEKYLKSKEIPYWYYNSITGRPKLKSGDIFYYRVNNKYYFGLILLTQLDRRIEDNIVITVALPHYCTDEITEFSINDFIYKLESLDLIAPPINTNKRAWWKELFVKFTSIDYISENILENLRFECAGKVYNSKFEPCNDIPIPKLFGTAGIYEYDRVEYLIEVGLGLSVDISAPYKYYMDPDYEKYLKGKEIPYWYYNSITGIPKLKSGDIFYYRINNKYYFGLVVLTQLDKRIEDNVVITVILPHYCTDEITEFSINDFIYKLESLDLIAPPTNVNKRVWWTEFFVKFTSIDYINKNILENLRFEYAGKAYNSEFEPCNDIPIPKLFGKAGIYEYDRVVYLIQVGLGLSLDINEVPYEYSYGIF</sequence>
<accession>A0A1A7PVC8</accession>
<protein>
    <submittedName>
        <fullName evidence="1">Uncharacterized protein</fullName>
    </submittedName>
</protein>
<comment type="caution">
    <text evidence="1">The sequence shown here is derived from an EMBL/GenBank/DDBJ whole genome shotgun (WGS) entry which is preliminary data.</text>
</comment>
<evidence type="ECO:0000313" key="1">
    <source>
        <dbReference type="EMBL" id="OBX05115.1"/>
    </source>
</evidence>
<reference evidence="1 2" key="1">
    <citation type="submission" date="2014-11" db="EMBL/GenBank/DDBJ databases">
        <title>Pan-genome of Gallibacterium spp.</title>
        <authorList>
            <person name="Kudirkiene E."/>
            <person name="Bojesen A.M."/>
        </authorList>
    </citation>
    <scope>NUCLEOTIDE SEQUENCE [LARGE SCALE GENOMIC DNA]</scope>
    <source>
        <strain evidence="1 2">59/S3/89</strain>
    </source>
</reference>
<proteinExistence type="predicted"/>
<dbReference type="Proteomes" id="UP000092626">
    <property type="component" value="Unassembled WGS sequence"/>
</dbReference>
<gene>
    <name evidence="1" type="ORF">QV06_03815</name>
</gene>
<dbReference type="RefSeq" id="WP_065237016.1">
    <property type="nucleotide sequence ID" value="NZ_JTJR01000013.1"/>
</dbReference>
<name>A0A1A7PVC8_9PAST</name>
<evidence type="ECO:0000313" key="2">
    <source>
        <dbReference type="Proteomes" id="UP000092626"/>
    </source>
</evidence>
<organism evidence="1 2">
    <name type="scientific">Gallibacterium genomosp. 3</name>
    <dbReference type="NCBI Taxonomy" id="505345"/>
    <lineage>
        <taxon>Bacteria</taxon>
        <taxon>Pseudomonadati</taxon>
        <taxon>Pseudomonadota</taxon>
        <taxon>Gammaproteobacteria</taxon>
        <taxon>Pasteurellales</taxon>
        <taxon>Pasteurellaceae</taxon>
        <taxon>Gallibacterium</taxon>
    </lineage>
</organism>